<dbReference type="InterPro" id="IPR047589">
    <property type="entry name" value="DUF11_rpt"/>
</dbReference>
<protein>
    <recommendedName>
        <fullName evidence="5">DUF11 domain-containing protein</fullName>
    </recommendedName>
</protein>
<dbReference type="Pfam" id="PF24346">
    <property type="entry name" value="DUF7507"/>
    <property type="match status" value="2"/>
</dbReference>
<dbReference type="AlphaFoldDB" id="A0A3P3VZ61"/>
<accession>A0A3P3VZ61</accession>
<feature type="domain" description="DUF7507" evidence="2">
    <location>
        <begin position="382"/>
        <end position="486"/>
    </location>
</feature>
<gene>
    <name evidence="3" type="ORF">EG849_15380</name>
</gene>
<organism evidence="3 4">
    <name type="scientific">Flavobacterium macacae</name>
    <dbReference type="NCBI Taxonomy" id="2488993"/>
    <lineage>
        <taxon>Bacteria</taxon>
        <taxon>Pseudomonadati</taxon>
        <taxon>Bacteroidota</taxon>
        <taxon>Flavobacteriia</taxon>
        <taxon>Flavobacteriales</taxon>
        <taxon>Flavobacteriaceae</taxon>
        <taxon>Flavobacterium</taxon>
    </lineage>
</organism>
<dbReference type="InterPro" id="IPR057078">
    <property type="entry name" value="HYR-4C"/>
</dbReference>
<dbReference type="Pfam" id="PF23237">
    <property type="entry name" value="HYR_4C"/>
    <property type="match status" value="1"/>
</dbReference>
<name>A0A3P3VZ61_9FLAO</name>
<dbReference type="NCBIfam" id="TIGR01451">
    <property type="entry name" value="B_ant_repeat"/>
    <property type="match status" value="2"/>
</dbReference>
<dbReference type="InterPro" id="IPR013783">
    <property type="entry name" value="Ig-like_fold"/>
</dbReference>
<feature type="non-terminal residue" evidence="3">
    <location>
        <position position="1"/>
    </location>
</feature>
<dbReference type="EMBL" id="RQVR01000040">
    <property type="protein sequence ID" value="RRJ87378.1"/>
    <property type="molecule type" value="Genomic_DNA"/>
</dbReference>
<evidence type="ECO:0000313" key="3">
    <source>
        <dbReference type="EMBL" id="RRJ87378.1"/>
    </source>
</evidence>
<evidence type="ECO:0000313" key="4">
    <source>
        <dbReference type="Proteomes" id="UP000271937"/>
    </source>
</evidence>
<evidence type="ECO:0008006" key="5">
    <source>
        <dbReference type="Google" id="ProtNLM"/>
    </source>
</evidence>
<dbReference type="InterPro" id="IPR055354">
    <property type="entry name" value="DUF7507"/>
</dbReference>
<evidence type="ECO:0000259" key="1">
    <source>
        <dbReference type="Pfam" id="PF23237"/>
    </source>
</evidence>
<feature type="domain" description="DUF7507" evidence="2">
    <location>
        <begin position="250"/>
        <end position="354"/>
    </location>
</feature>
<sequence length="1017" mass="103198">VTVECSAVPTAVVLTATDNCDTAIVTIPVSASVIDANPDIMFPVNGYVGTTNGGNIFVNNGGGPDTLNGVPVLLSQVNLTVVTPATAINNAPIPYIDITTGLVVVPAGTPADIYTITYQICEKLNPNNCDVTVVKVTVYAAAINAVDDNISSNNGASGNSNAGNIFANNGSGIDTLNGAQVLISNVNLSVTAPATPNTAGAMVPTIDLATGNVVIPAGTPAGNYTITYQICEKLNPTNCDTAVVTIPVYTPSIKLLKEGTYVDSSLPVGVSVGDIINYTFTVINNGTIALTNITVTDPLVTVIGGPIATLAAGASDSTTFTATYTVTQTDIDAGQVNNLAIATGTPPAGPPVSDTSSDPTPCATCEPVVGCPDCTSTELPSNPSIKITKDGTYVDNNGDGITNAGDTVTYAFVITNTGNVTLTNVTVTDNNAVVSGGPIATLVVGATDSTTFTAVHTITQADITAGQVNNLALATGTTPSGTPATDESSDPTPCTTCTPSPGCLDCTNTPLINAVNDIFNAIACNVNGVAGNILANDTYGSTFVNTNASSQVNLTVLSGTNSYINFSSTGNVNISSGIAAGTYTITYQICSALSPNVCDKATVTINIVDTTAPMFVETPPANVTVECNAVPTAPTLTATDTCGSATVTFTTSTTNGNCPENYTITNTWTATDASGNTTIHLQTVTVQDTTAPTFVEALPANVTAECSAVPTAPILTATDNCGTATVAYSETTAPGTCAGNYILTRTWTATDLCGLTATHIQTITVQDTTAPTFVETLPADITVECSTVPTAPTLTATDNCGTASVAYSETTAPGTCAGNYILTRTWTATDLCGLTATHVQTITVQDTTAPTFLEALPANITAECSAVPTAPTLTATDNCGTATVAYSETTAPGTCAGNYILTRIWTATDLCGLTATHIQTVTVQDTTAPTFMEALPANITVECSAVPTAPILTATDNCGTATVAYSETSAPGTCAGSYTLTRTWTATDLCGLTATHVQTITVQDTTAPTFVETLPTN</sequence>
<keyword evidence="4" id="KW-1185">Reference proteome</keyword>
<evidence type="ECO:0000259" key="2">
    <source>
        <dbReference type="Pfam" id="PF24346"/>
    </source>
</evidence>
<feature type="domain" description="HYR-like" evidence="1">
    <location>
        <begin position="936"/>
        <end position="1002"/>
    </location>
</feature>
<comment type="caution">
    <text evidence="3">The sequence shown here is derived from an EMBL/GenBank/DDBJ whole genome shotgun (WGS) entry which is preliminary data.</text>
</comment>
<proteinExistence type="predicted"/>
<feature type="non-terminal residue" evidence="3">
    <location>
        <position position="1017"/>
    </location>
</feature>
<dbReference type="Gene3D" id="2.60.40.10">
    <property type="entry name" value="Immunoglobulins"/>
    <property type="match status" value="1"/>
</dbReference>
<dbReference type="Proteomes" id="UP000271937">
    <property type="component" value="Unassembled WGS sequence"/>
</dbReference>
<reference evidence="3 4" key="1">
    <citation type="submission" date="2018-11" db="EMBL/GenBank/DDBJ databases">
        <title>Flavobacterium sp. nov., YIM 102600 draft genome.</title>
        <authorList>
            <person name="Li G."/>
            <person name="Jiang Y."/>
        </authorList>
    </citation>
    <scope>NUCLEOTIDE SEQUENCE [LARGE SCALE GENOMIC DNA]</scope>
    <source>
        <strain evidence="3 4">YIM 102600</strain>
    </source>
</reference>